<name>A0ACB8UUD1_9EURO</name>
<dbReference type="EMBL" id="JALBCA010000059">
    <property type="protein sequence ID" value="KAI2385375.1"/>
    <property type="molecule type" value="Genomic_DNA"/>
</dbReference>
<organism evidence="1">
    <name type="scientific">Ophidiomyces ophidiicola</name>
    <dbReference type="NCBI Taxonomy" id="1387563"/>
    <lineage>
        <taxon>Eukaryota</taxon>
        <taxon>Fungi</taxon>
        <taxon>Dikarya</taxon>
        <taxon>Ascomycota</taxon>
        <taxon>Pezizomycotina</taxon>
        <taxon>Eurotiomycetes</taxon>
        <taxon>Eurotiomycetidae</taxon>
        <taxon>Onygenales</taxon>
        <taxon>Onygenaceae</taxon>
        <taxon>Ophidiomyces</taxon>
    </lineage>
</organism>
<accession>A0ACB8UUD1</accession>
<proteinExistence type="predicted"/>
<sequence length="569" mass="64322">MASKSYSRLPVGNRQFTKAGVVIIGAGISGLCVAIDLIKNNIHNFVILEKSAGLGGTWRDNKYPGCCCDVFSHLYSFSFEQNPGWSRLYADQQEILDYLRKVAEHYSLYKYIRFSSEVEEVRWDESNSKWCTKVKVIGSKDIEFGEEYSISSDFLVSAIGQLNYPYYPSISGIETFEGKMMHSARWDWSYDLKDKKVGVIGNGATAVQIIPEIAKEVSHLTIFQRTPNWVTPRMDMSVWAPLQAIFRYCPPTLWKLRALIMDLREHIHVIFNNPDSTMATMLRDASLKMMHKSLPNRPDLWEKLTPDYPLGCKRILLSDDYFGTLARENVSLETNHIDSITEKGLIIDGVEQELDVIILATGFRTVEFMHPIKVYGKNGKPLTEIWKGKPRALYGVTVEDLPNFGMLYGPNTNLGHSSIILMVEAQSRYILAMIRAILRARERGEALSITPKLERMEQFNSDLQKELSGTSFASPNCQSWYKTADGLITNNWSGPVVDYQKLLAKLDWNDFDLEGNGAVGMKKTRITNLGRVREESIVGINALGFTLAGTLAVVGALAYKAPHLLPRWR</sequence>
<evidence type="ECO:0000313" key="1">
    <source>
        <dbReference type="EMBL" id="KAI2385375.1"/>
    </source>
</evidence>
<protein>
    <submittedName>
        <fullName evidence="1">Uncharacterized protein</fullName>
    </submittedName>
</protein>
<comment type="caution">
    <text evidence="1">The sequence shown here is derived from an EMBL/GenBank/DDBJ whole genome shotgun (WGS) entry which is preliminary data.</text>
</comment>
<gene>
    <name evidence="1" type="ORF">LOY88_004109</name>
</gene>
<reference evidence="1" key="1">
    <citation type="journal article" date="2022" name="bioRxiv">
        <title>Population genetic analysis of Ophidiomyces ophidiicola, the causative agent of snake fungal disease, indicates recent introductions to the USA.</title>
        <authorList>
            <person name="Ladner J.T."/>
            <person name="Palmer J.M."/>
            <person name="Ettinger C.L."/>
            <person name="Stajich J.E."/>
            <person name="Farrell T.M."/>
            <person name="Glorioso B.M."/>
            <person name="Lawson B."/>
            <person name="Price S.J."/>
            <person name="Stengle A.G."/>
            <person name="Grear D.A."/>
            <person name="Lorch J.M."/>
        </authorList>
    </citation>
    <scope>NUCLEOTIDE SEQUENCE</scope>
    <source>
        <strain evidence="1">NWHC 24266-5</strain>
    </source>
</reference>